<reference evidence="2 3" key="1">
    <citation type="submission" date="2017-01" db="EMBL/GenBank/DDBJ databases">
        <authorList>
            <person name="Mah S.A."/>
            <person name="Swanson W.J."/>
            <person name="Moy G.W."/>
            <person name="Vacquier V.D."/>
        </authorList>
    </citation>
    <scope>NUCLEOTIDE SEQUENCE [LARGE SCALE GENOMIC DNA]</scope>
    <source>
        <strain evidence="2 3">RU36E</strain>
    </source>
</reference>
<dbReference type="InterPro" id="IPR008090">
    <property type="entry name" value="Fe_iron_reduct"/>
</dbReference>
<evidence type="ECO:0000259" key="1">
    <source>
        <dbReference type="Pfam" id="PF06276"/>
    </source>
</evidence>
<dbReference type="RefSeq" id="WP_076426676.1">
    <property type="nucleotide sequence ID" value="NZ_FTMP01000004.1"/>
</dbReference>
<sequence length="249" mass="27738">MIPAIAPLFQGPFAHYRDVLTLADDPRPALSGREFVSAGRLEEQMLRFAPEHAEGDRRALLSLWSKYYFLRLIPPVLAAGLILNWRLPLAFDEIQVVVGADGLPEAFKLPHAGERWAAAPANGFERFSGLLDDNLLPFIDGLRAHRKIAARVLWSNAGNYFEWFMSTLGGLPFPKPMLAQGFEILESKLRPDGSRNPLFEPVSYVPQGEGCAPWRQRKLCCIRNELGMAMCDNCPLLEEPPAEGVAVLD</sequence>
<accession>A0A1N6T4N3</accession>
<name>A0A1N6T4N3_AQUAC</name>
<dbReference type="InterPro" id="IPR022770">
    <property type="entry name" value="IucA/IucC-like_C"/>
</dbReference>
<dbReference type="Pfam" id="PF06276">
    <property type="entry name" value="FhuF"/>
    <property type="match status" value="1"/>
</dbReference>
<organism evidence="2 3">
    <name type="scientific">Aquipseudomonas alcaligenes</name>
    <name type="common">Pseudomonas alcaligenes</name>
    <dbReference type="NCBI Taxonomy" id="43263"/>
    <lineage>
        <taxon>Bacteria</taxon>
        <taxon>Pseudomonadati</taxon>
        <taxon>Pseudomonadota</taxon>
        <taxon>Gammaproteobacteria</taxon>
        <taxon>Pseudomonadales</taxon>
        <taxon>Pseudomonadaceae</taxon>
        <taxon>Aquipseudomonas</taxon>
    </lineage>
</organism>
<dbReference type="AlphaFoldDB" id="A0A1N6T4N3"/>
<dbReference type="GO" id="GO:0003824">
    <property type="term" value="F:catalytic activity"/>
    <property type="evidence" value="ECO:0007669"/>
    <property type="project" value="UniProtKB-ARBA"/>
</dbReference>
<dbReference type="NCBIfam" id="TIGR03951">
    <property type="entry name" value="Fe_III_red_FhuF"/>
    <property type="match status" value="1"/>
</dbReference>
<protein>
    <submittedName>
        <fullName evidence="2">Ferric iron reductase protein FhuF</fullName>
    </submittedName>
</protein>
<evidence type="ECO:0000313" key="2">
    <source>
        <dbReference type="EMBL" id="SIQ48328.1"/>
    </source>
</evidence>
<dbReference type="EMBL" id="FTMP01000004">
    <property type="protein sequence ID" value="SIQ48328.1"/>
    <property type="molecule type" value="Genomic_DNA"/>
</dbReference>
<gene>
    <name evidence="2" type="ORF">SAMN05878282_104309</name>
</gene>
<evidence type="ECO:0000313" key="3">
    <source>
        <dbReference type="Proteomes" id="UP000185841"/>
    </source>
</evidence>
<proteinExistence type="predicted"/>
<dbReference type="Proteomes" id="UP000185841">
    <property type="component" value="Unassembled WGS sequence"/>
</dbReference>
<feature type="domain" description="Aerobactin siderophore biosynthesis IucA/IucC-like C-terminal" evidence="1">
    <location>
        <begin position="62"/>
        <end position="209"/>
    </location>
</feature>